<proteinExistence type="predicted"/>
<evidence type="ECO:0008006" key="3">
    <source>
        <dbReference type="Google" id="ProtNLM"/>
    </source>
</evidence>
<evidence type="ECO:0000313" key="1">
    <source>
        <dbReference type="EMBL" id="MFC5570987.1"/>
    </source>
</evidence>
<gene>
    <name evidence="1" type="ORF">ACFPN1_13045</name>
</gene>
<organism evidence="1 2">
    <name type="scientific">Lysobacter yangpyeongensis</name>
    <dbReference type="NCBI Taxonomy" id="346182"/>
    <lineage>
        <taxon>Bacteria</taxon>
        <taxon>Pseudomonadati</taxon>
        <taxon>Pseudomonadota</taxon>
        <taxon>Gammaproteobacteria</taxon>
        <taxon>Lysobacterales</taxon>
        <taxon>Lysobacteraceae</taxon>
        <taxon>Lysobacter</taxon>
    </lineage>
</organism>
<dbReference type="RefSeq" id="WP_386755538.1">
    <property type="nucleotide sequence ID" value="NZ_JBHSNM010000005.1"/>
</dbReference>
<accession>A0ABW0SQY7</accession>
<protein>
    <recommendedName>
        <fullName evidence="3">CdiI immunity protein domain-containing protein</fullName>
    </recommendedName>
</protein>
<name>A0ABW0SQY7_9GAMM</name>
<dbReference type="Proteomes" id="UP001596036">
    <property type="component" value="Unassembled WGS sequence"/>
</dbReference>
<reference evidence="2" key="1">
    <citation type="journal article" date="2019" name="Int. J. Syst. Evol. Microbiol.">
        <title>The Global Catalogue of Microorganisms (GCM) 10K type strain sequencing project: providing services to taxonomists for standard genome sequencing and annotation.</title>
        <authorList>
            <consortium name="The Broad Institute Genomics Platform"/>
            <consortium name="The Broad Institute Genome Sequencing Center for Infectious Disease"/>
            <person name="Wu L."/>
            <person name="Ma J."/>
        </authorList>
    </citation>
    <scope>NUCLEOTIDE SEQUENCE [LARGE SCALE GENOMIC DNA]</scope>
    <source>
        <strain evidence="2">KACC 11407</strain>
    </source>
</reference>
<dbReference type="EMBL" id="JBHSNM010000005">
    <property type="protein sequence ID" value="MFC5570987.1"/>
    <property type="molecule type" value="Genomic_DNA"/>
</dbReference>
<evidence type="ECO:0000313" key="2">
    <source>
        <dbReference type="Proteomes" id="UP001596036"/>
    </source>
</evidence>
<comment type="caution">
    <text evidence="1">The sequence shown here is derived from an EMBL/GenBank/DDBJ whole genome shotgun (WGS) entry which is preliminary data.</text>
</comment>
<sequence>MSWNSGASKHYQGPIDRVYVSLREVHDVDFFIDEYLRLRLLDLNDDNRRMVGSQLESFLGRVPYRWDDLVDFLDSGWHAEAGAIGFG</sequence>
<keyword evidence="2" id="KW-1185">Reference proteome</keyword>